<organism evidence="5 6">
    <name type="scientific">Seminavis robusta</name>
    <dbReference type="NCBI Taxonomy" id="568900"/>
    <lineage>
        <taxon>Eukaryota</taxon>
        <taxon>Sar</taxon>
        <taxon>Stramenopiles</taxon>
        <taxon>Ochrophyta</taxon>
        <taxon>Bacillariophyta</taxon>
        <taxon>Bacillariophyceae</taxon>
        <taxon>Bacillariophycidae</taxon>
        <taxon>Naviculales</taxon>
        <taxon>Naviculaceae</taxon>
        <taxon>Seminavis</taxon>
    </lineage>
</organism>
<gene>
    <name evidence="5" type="ORF">SEMRO_983_G227850.1</name>
</gene>
<protein>
    <recommendedName>
        <fullName evidence="7">Peptidase S1 domain-containing protein</fullName>
    </recommendedName>
</protein>
<keyword evidence="6" id="KW-1185">Reference proteome</keyword>
<evidence type="ECO:0000256" key="1">
    <source>
        <dbReference type="ARBA" id="ARBA00007664"/>
    </source>
</evidence>
<dbReference type="GO" id="GO:0006508">
    <property type="term" value="P:proteolysis"/>
    <property type="evidence" value="ECO:0007669"/>
    <property type="project" value="InterPro"/>
</dbReference>
<dbReference type="PROSITE" id="PS00134">
    <property type="entry name" value="TRYPSIN_HIS"/>
    <property type="match status" value="1"/>
</dbReference>
<dbReference type="OrthoDB" id="6262482at2759"/>
<dbReference type="SUPFAM" id="SSF50494">
    <property type="entry name" value="Trypsin-like serine proteases"/>
    <property type="match status" value="1"/>
</dbReference>
<reference evidence="5" key="1">
    <citation type="submission" date="2020-06" db="EMBL/GenBank/DDBJ databases">
        <authorList>
            <consortium name="Plant Systems Biology data submission"/>
        </authorList>
    </citation>
    <scope>NUCLEOTIDE SEQUENCE</scope>
    <source>
        <strain evidence="5">D6</strain>
    </source>
</reference>
<evidence type="ECO:0000256" key="3">
    <source>
        <dbReference type="ARBA" id="ARBA00023026"/>
    </source>
</evidence>
<evidence type="ECO:0000256" key="4">
    <source>
        <dbReference type="SAM" id="SignalP"/>
    </source>
</evidence>
<comment type="caution">
    <text evidence="5">The sequence shown here is derived from an EMBL/GenBank/DDBJ whole genome shotgun (WGS) entry which is preliminary data.</text>
</comment>
<evidence type="ECO:0008006" key="7">
    <source>
        <dbReference type="Google" id="ProtNLM"/>
    </source>
</evidence>
<keyword evidence="3" id="KW-0843">Virulence</keyword>
<dbReference type="AlphaFoldDB" id="A0A9N8HQG9"/>
<dbReference type="InterPro" id="IPR009003">
    <property type="entry name" value="Peptidase_S1_PA"/>
</dbReference>
<dbReference type="PANTHER" id="PTHR15462:SF19">
    <property type="entry name" value="PEPTIDASE S1 DOMAIN-CONTAINING PROTEIN"/>
    <property type="match status" value="1"/>
</dbReference>
<feature type="signal peptide" evidence="4">
    <location>
        <begin position="1"/>
        <end position="22"/>
    </location>
</feature>
<dbReference type="InterPro" id="IPR018114">
    <property type="entry name" value="TRYPSIN_HIS"/>
</dbReference>
<name>A0A9N8HQG9_9STRA</name>
<proteinExistence type="inferred from homology"/>
<dbReference type="Proteomes" id="UP001153069">
    <property type="component" value="Unassembled WGS sequence"/>
</dbReference>
<dbReference type="InterPro" id="IPR043504">
    <property type="entry name" value="Peptidase_S1_PA_chymotrypsin"/>
</dbReference>
<sequence>MPFSCLLPTLLLFSSWVVPSHQHISGYVYHKPEEVRAFWTPERIAAASAIDDPELANATDAKSLRARRLNGAAVANAHWPENTAAEKKVAKAVGRLMAVTSDGRTGWCTASVIIDGKNDRSLLLTAAHCLCSEETKQVGTEIKKRKVWNKMFLFIPKIDDGDPNTDDSTDRDCSNDPLGCWIPTIPLVDMDFAKTFDPKDNPFDYGILVVNNNEEFQTKQSDGTDEMGPGDGAHILDLVVDPLEVDTSATPLPANNMALFVGNPSAHDAELRYCSNKAVKKQNADAGNLEQWFIEGCNVRGGASGGPGLSSAGGKIFSVNGFGNVYGPLLSGYFKCVLRAAKAVPLNRKDGVVVFGENCELGKKSGVFGDPHFEAWSGKRYDFMGACDLVFMRAPLFAPGLTLDIIVRTKIHASYSFVERAVVKIGENVLEVASYGEYFLDGVDSASMPNTIGGFEVTHHQISVNEHIFDIALGLGESILIRTIDQMVSIELDAADPLRFRESVGMLGDIKSGKLIARNGVTVLEDAEPNVIAAEWQVRDDEQMLFQTAEYPQYPEKCVYNVIATGDLEMASA</sequence>
<keyword evidence="2 4" id="KW-0732">Signal</keyword>
<dbReference type="EMBL" id="CAICTM010000981">
    <property type="protein sequence ID" value="CAB9519043.1"/>
    <property type="molecule type" value="Genomic_DNA"/>
</dbReference>
<evidence type="ECO:0000313" key="6">
    <source>
        <dbReference type="Proteomes" id="UP001153069"/>
    </source>
</evidence>
<evidence type="ECO:0000256" key="2">
    <source>
        <dbReference type="ARBA" id="ARBA00022729"/>
    </source>
</evidence>
<accession>A0A9N8HQG9</accession>
<dbReference type="PANTHER" id="PTHR15462">
    <property type="entry name" value="SERINE PROTEASE"/>
    <property type="match status" value="1"/>
</dbReference>
<comment type="similarity">
    <text evidence="1">Belongs to the peptidase S1 family.</text>
</comment>
<evidence type="ECO:0000313" key="5">
    <source>
        <dbReference type="EMBL" id="CAB9519043.1"/>
    </source>
</evidence>
<dbReference type="InterPro" id="IPR050966">
    <property type="entry name" value="Glutamyl_endopeptidase"/>
</dbReference>
<dbReference type="GO" id="GO:0004252">
    <property type="term" value="F:serine-type endopeptidase activity"/>
    <property type="evidence" value="ECO:0007669"/>
    <property type="project" value="InterPro"/>
</dbReference>
<feature type="chain" id="PRO_5040157964" description="Peptidase S1 domain-containing protein" evidence="4">
    <location>
        <begin position="23"/>
        <end position="573"/>
    </location>
</feature>
<dbReference type="Gene3D" id="2.40.10.10">
    <property type="entry name" value="Trypsin-like serine proteases"/>
    <property type="match status" value="2"/>
</dbReference>